<comment type="similarity">
    <text evidence="1">Belongs to the glycosyl hydrolase 13 family.</text>
</comment>
<evidence type="ECO:0000256" key="1">
    <source>
        <dbReference type="ARBA" id="ARBA00008061"/>
    </source>
</evidence>
<dbReference type="FunFam" id="3.20.20.80:FF:000064">
    <property type="entry name" value="Oligo-1,6-glucosidase"/>
    <property type="match status" value="1"/>
</dbReference>
<evidence type="ECO:0000256" key="3">
    <source>
        <dbReference type="ARBA" id="ARBA00023295"/>
    </source>
</evidence>
<dbReference type="InterPro" id="IPR045857">
    <property type="entry name" value="O16G_dom_2"/>
</dbReference>
<dbReference type="CDD" id="cd11333">
    <property type="entry name" value="AmyAc_SI_OligoGlu_DGase"/>
    <property type="match status" value="1"/>
</dbReference>
<keyword evidence="2" id="KW-0378">Hydrolase</keyword>
<dbReference type="SUPFAM" id="SSF51011">
    <property type="entry name" value="Glycosyl hydrolase domain"/>
    <property type="match status" value="1"/>
</dbReference>
<dbReference type="Gene3D" id="3.20.20.80">
    <property type="entry name" value="Glycosidases"/>
    <property type="match status" value="1"/>
</dbReference>
<name>A0A2P6NIW4_9EUKA</name>
<evidence type="ECO:0000313" key="6">
    <source>
        <dbReference type="Proteomes" id="UP000241769"/>
    </source>
</evidence>
<sequence>MNQTNARWWKEVCVYQVYPRSYKDSNGDGVGVISSLDYIKSLGVDVIWMSPVYPTPNEDNGYDISDYRGINPEFGTMEDFDLLLSEAHKRDLKIVMDLVVNHTSDQHPWFIEARKSKDNPYRDYYIWRDGKEGKEPNNWQSFFGGTVWEKNDATDDYYLHLFAKGQPDLNWENPRVRDEVKDIVHFWAGKGVDGFRLDVINCISKVEGLPDAPIKNPTDKYHWAGEHFFNGPKFMEYMSQIRKEAFDRYDVFTVGETPSVTPDHGATFTHIDTGVVHMLFQFEFVALDTDPNGSHRFDSIKPQLRDIKGVTTKWQTELGRDGWNSLYLENHDQPRSVSRYGCVETEELRVISAKMLAAWYLFQKGTPYIYQGQELGMTNCHFKDIGECRDIETLNYYREMMDKGETAERAMKGIRVKSRDNARTPMQWNTEANAGFCREGVRPWIDVNKNFREINVEAAVGDENSVFHFYKKILQLRRQHKVVVYGEYELLAGEHAQAYVYTRTAGDEQIVVLANFERENCSVDLSGEKLLGGEGELLIANYNDVDEKRQMTQTFQLRAYEVQVYIVSKKQ</sequence>
<evidence type="ECO:0000313" key="5">
    <source>
        <dbReference type="EMBL" id="PRP83896.1"/>
    </source>
</evidence>
<dbReference type="InterPro" id="IPR017853">
    <property type="entry name" value="GH"/>
</dbReference>
<reference evidence="5 6" key="1">
    <citation type="journal article" date="2018" name="Genome Biol. Evol.">
        <title>Multiple Roots of Fruiting Body Formation in Amoebozoa.</title>
        <authorList>
            <person name="Hillmann F."/>
            <person name="Forbes G."/>
            <person name="Novohradska S."/>
            <person name="Ferling I."/>
            <person name="Riege K."/>
            <person name="Groth M."/>
            <person name="Westermann M."/>
            <person name="Marz M."/>
            <person name="Spaller T."/>
            <person name="Winckler T."/>
            <person name="Schaap P."/>
            <person name="Glockner G."/>
        </authorList>
    </citation>
    <scope>NUCLEOTIDE SEQUENCE [LARGE SCALE GENOMIC DNA]</scope>
    <source>
        <strain evidence="5 6">Jena</strain>
    </source>
</reference>
<comment type="caution">
    <text evidence="5">The sequence shown here is derived from an EMBL/GenBank/DDBJ whole genome shotgun (WGS) entry which is preliminary data.</text>
</comment>
<dbReference type="Proteomes" id="UP000241769">
    <property type="component" value="Unassembled WGS sequence"/>
</dbReference>
<accession>A0A2P6NIW4</accession>
<dbReference type="NCBIfam" id="NF008183">
    <property type="entry name" value="PRK10933.1"/>
    <property type="match status" value="1"/>
</dbReference>
<dbReference type="SUPFAM" id="SSF51445">
    <property type="entry name" value="(Trans)glycosidases"/>
    <property type="match status" value="1"/>
</dbReference>
<dbReference type="InParanoid" id="A0A2P6NIW4"/>
<dbReference type="PANTHER" id="PTHR10357">
    <property type="entry name" value="ALPHA-AMYLASE FAMILY MEMBER"/>
    <property type="match status" value="1"/>
</dbReference>
<dbReference type="OrthoDB" id="1740265at2759"/>
<dbReference type="InterPro" id="IPR013780">
    <property type="entry name" value="Glyco_hydro_b"/>
</dbReference>
<dbReference type="FunFam" id="3.90.400.10:FF:000002">
    <property type="entry name" value="Sucrose isomerase"/>
    <property type="match status" value="1"/>
</dbReference>
<dbReference type="EMBL" id="MDYQ01000073">
    <property type="protein sequence ID" value="PRP83896.1"/>
    <property type="molecule type" value="Genomic_DNA"/>
</dbReference>
<keyword evidence="3" id="KW-0326">Glycosidase</keyword>
<protein>
    <submittedName>
        <fullName evidence="5">Oligo-1,4-1,6-alpha-glucosidase</fullName>
    </submittedName>
</protein>
<dbReference type="STRING" id="1890364.A0A2P6NIW4"/>
<evidence type="ECO:0000259" key="4">
    <source>
        <dbReference type="SMART" id="SM00642"/>
    </source>
</evidence>
<organism evidence="5 6">
    <name type="scientific">Planoprotostelium fungivorum</name>
    <dbReference type="NCBI Taxonomy" id="1890364"/>
    <lineage>
        <taxon>Eukaryota</taxon>
        <taxon>Amoebozoa</taxon>
        <taxon>Evosea</taxon>
        <taxon>Variosea</taxon>
        <taxon>Cavosteliida</taxon>
        <taxon>Cavosteliaceae</taxon>
        <taxon>Planoprotostelium</taxon>
    </lineage>
</organism>
<dbReference type="Pfam" id="PF00128">
    <property type="entry name" value="Alpha-amylase"/>
    <property type="match status" value="1"/>
</dbReference>
<dbReference type="SMART" id="SM00642">
    <property type="entry name" value="Aamy"/>
    <property type="match status" value="1"/>
</dbReference>
<proteinExistence type="inferred from homology"/>
<keyword evidence="6" id="KW-1185">Reference proteome</keyword>
<dbReference type="GO" id="GO:0009313">
    <property type="term" value="P:oligosaccharide catabolic process"/>
    <property type="evidence" value="ECO:0007669"/>
    <property type="project" value="TreeGrafter"/>
</dbReference>
<dbReference type="PANTHER" id="PTHR10357:SF184">
    <property type="entry name" value="OLIGO-1,6-GLUCOSIDASE 1"/>
    <property type="match status" value="1"/>
</dbReference>
<dbReference type="GO" id="GO:0004556">
    <property type="term" value="F:alpha-amylase activity"/>
    <property type="evidence" value="ECO:0007669"/>
    <property type="project" value="TreeGrafter"/>
</dbReference>
<gene>
    <name evidence="5" type="ORF">PROFUN_08833</name>
</gene>
<dbReference type="Gene3D" id="2.60.40.1180">
    <property type="entry name" value="Golgi alpha-mannosidase II"/>
    <property type="match status" value="1"/>
</dbReference>
<evidence type="ECO:0000256" key="2">
    <source>
        <dbReference type="ARBA" id="ARBA00022801"/>
    </source>
</evidence>
<dbReference type="AlphaFoldDB" id="A0A2P6NIW4"/>
<dbReference type="Gene3D" id="3.90.400.10">
    <property type="entry name" value="Oligo-1,6-glucosidase, Domain 2"/>
    <property type="match status" value="1"/>
</dbReference>
<dbReference type="InterPro" id="IPR006047">
    <property type="entry name" value="GH13_cat_dom"/>
</dbReference>
<feature type="domain" description="Glycosyl hydrolase family 13 catalytic" evidence="4">
    <location>
        <begin position="16"/>
        <end position="423"/>
    </location>
</feature>